<comment type="caution">
    <text evidence="2">The sequence shown here is derived from an EMBL/GenBank/DDBJ whole genome shotgun (WGS) entry which is preliminary data.</text>
</comment>
<dbReference type="Pfam" id="PF18145">
    <property type="entry name" value="SAVED"/>
    <property type="match status" value="1"/>
</dbReference>
<dbReference type="Proteomes" id="UP000582837">
    <property type="component" value="Unassembled WGS sequence"/>
</dbReference>
<dbReference type="InterPro" id="IPR040836">
    <property type="entry name" value="SAVED"/>
</dbReference>
<reference evidence="2 3" key="1">
    <citation type="submission" date="2020-08" db="EMBL/GenBank/DDBJ databases">
        <title>Genomic Encyclopedia of Type Strains, Phase IV (KMG-IV): sequencing the most valuable type-strain genomes for metagenomic binning, comparative biology and taxonomic classification.</title>
        <authorList>
            <person name="Goeker M."/>
        </authorList>
    </citation>
    <scope>NUCLEOTIDE SEQUENCE [LARGE SCALE GENOMIC DNA]</scope>
    <source>
        <strain evidence="2 3">DSM 29007</strain>
    </source>
</reference>
<gene>
    <name evidence="2" type="ORF">HNQ61_003547</name>
</gene>
<evidence type="ECO:0000313" key="3">
    <source>
        <dbReference type="Proteomes" id="UP000582837"/>
    </source>
</evidence>
<evidence type="ECO:0000313" key="2">
    <source>
        <dbReference type="EMBL" id="MBB6071887.1"/>
    </source>
</evidence>
<dbReference type="AlphaFoldDB" id="A0A841H1J7"/>
<dbReference type="RefSeq" id="WP_170035335.1">
    <property type="nucleotide sequence ID" value="NZ_JABDTL010000001.1"/>
</dbReference>
<keyword evidence="3" id="KW-1185">Reference proteome</keyword>
<evidence type="ECO:0000259" key="1">
    <source>
        <dbReference type="Pfam" id="PF18145"/>
    </source>
</evidence>
<sequence length="393" mass="43494">MAEPSRAVKAARPTLPAGLQNELWARAAGRCEFRGCNELLYVDSLTHRHSNLGVISHIVAFSPKGPRGHETRSDLLQRDISNLILTCRTHGKIIDDRDKVADYPEELLLTFKREHEERIRMLTSIGPDARSHVLLVQAPIDGCGFSIDQARAFQALLPGYPADESAEIIDLCGITLPASSRGFFPVLASALSQQLQAVLRRRPAGADIRSLSVFALAPVPLLVHLGHELGDIRQVDLFQKHRSGESWTWRAEEQTADVYEVIRPESPDGDTEVAVVLSISEHVQPALVAPVLGSPGATYELRAHGAGPDFLSSRKRLEVFGYEFRKLLAEVRAAHGSRRRVHLVAAVPAPVAIEAGRSIRKFDPEFIVYEFDKRTLGYFPALTINPRTELLHD</sequence>
<protein>
    <recommendedName>
        <fullName evidence="1">SMODS-associated and fused to various effectors domain-containing protein</fullName>
    </recommendedName>
</protein>
<name>A0A841H1J7_9BACT</name>
<dbReference type="NCBIfam" id="NF033611">
    <property type="entry name" value="SAVED"/>
    <property type="match status" value="1"/>
</dbReference>
<feature type="domain" description="SMODS-associated and fused to various effectors" evidence="1">
    <location>
        <begin position="192"/>
        <end position="384"/>
    </location>
</feature>
<organism evidence="2 3">
    <name type="scientific">Longimicrobium terrae</name>
    <dbReference type="NCBI Taxonomy" id="1639882"/>
    <lineage>
        <taxon>Bacteria</taxon>
        <taxon>Pseudomonadati</taxon>
        <taxon>Gemmatimonadota</taxon>
        <taxon>Longimicrobiia</taxon>
        <taxon>Longimicrobiales</taxon>
        <taxon>Longimicrobiaceae</taxon>
        <taxon>Longimicrobium</taxon>
    </lineage>
</organism>
<proteinExistence type="predicted"/>
<accession>A0A841H1J7</accession>
<dbReference type="EMBL" id="JACHIA010000011">
    <property type="protein sequence ID" value="MBB6071887.1"/>
    <property type="molecule type" value="Genomic_DNA"/>
</dbReference>